<proteinExistence type="inferred from homology"/>
<feature type="compositionally biased region" description="Basic and acidic residues" evidence="11">
    <location>
        <begin position="1789"/>
        <end position="1800"/>
    </location>
</feature>
<dbReference type="OrthoDB" id="289038at2759"/>
<dbReference type="InterPro" id="IPR038765">
    <property type="entry name" value="Papain-like_cys_pep_sf"/>
</dbReference>
<feature type="compositionally biased region" description="Acidic residues" evidence="11">
    <location>
        <begin position="1130"/>
        <end position="1140"/>
    </location>
</feature>
<evidence type="ECO:0000313" key="14">
    <source>
        <dbReference type="Proteomes" id="UP000355283"/>
    </source>
</evidence>
<keyword evidence="6" id="KW-0833">Ubl conjugation pathway</keyword>
<keyword evidence="7" id="KW-0378">Hydrolase</keyword>
<dbReference type="PANTHER" id="PTHR24006:SF722">
    <property type="entry name" value="UBIQUITIN CARBOXYL-TERMINAL HYDROLASE 48"/>
    <property type="match status" value="1"/>
</dbReference>
<feature type="compositionally biased region" description="Acidic residues" evidence="11">
    <location>
        <begin position="642"/>
        <end position="662"/>
    </location>
</feature>
<feature type="region of interest" description="Disordered" evidence="11">
    <location>
        <begin position="1"/>
        <end position="23"/>
    </location>
</feature>
<comment type="similarity">
    <text evidence="3">Belongs to the peptidase C19 family.</text>
</comment>
<keyword evidence="8" id="KW-0788">Thiol protease</keyword>
<comment type="catalytic activity">
    <reaction evidence="1">
        <text>Thiol-dependent hydrolysis of ester, thioester, amide, peptide and isopeptide bonds formed by the C-terminal Gly of ubiquitin (a 76-residue protein attached to proteins as an intracellular targeting signal).</text>
        <dbReference type="EC" id="3.4.19.12"/>
    </reaction>
</comment>
<comment type="caution">
    <text evidence="13">The sequence shown here is derived from an EMBL/GenBank/DDBJ whole genome shotgun (WGS) entry which is preliminary data.</text>
</comment>
<feature type="compositionally biased region" description="Basic and acidic residues" evidence="11">
    <location>
        <begin position="147"/>
        <end position="158"/>
    </location>
</feature>
<feature type="coiled-coil region" evidence="10">
    <location>
        <begin position="779"/>
        <end position="806"/>
    </location>
</feature>
<dbReference type="EC" id="3.4.19.12" evidence="4"/>
<evidence type="ECO:0000256" key="3">
    <source>
        <dbReference type="ARBA" id="ARBA00009085"/>
    </source>
</evidence>
<dbReference type="InterPro" id="IPR028889">
    <property type="entry name" value="USP"/>
</dbReference>
<feature type="compositionally biased region" description="Pro residues" evidence="11">
    <location>
        <begin position="1642"/>
        <end position="1656"/>
    </location>
</feature>
<dbReference type="Pfam" id="PF00443">
    <property type="entry name" value="UCH"/>
    <property type="match status" value="1"/>
</dbReference>
<keyword evidence="5" id="KW-0645">Protease</keyword>
<feature type="region of interest" description="Disordered" evidence="11">
    <location>
        <begin position="1732"/>
        <end position="1800"/>
    </location>
</feature>
<feature type="region of interest" description="Disordered" evidence="11">
    <location>
        <begin position="549"/>
        <end position="747"/>
    </location>
</feature>
<feature type="compositionally biased region" description="Basic and acidic residues" evidence="11">
    <location>
        <begin position="866"/>
        <end position="882"/>
    </location>
</feature>
<feature type="region of interest" description="Disordered" evidence="11">
    <location>
        <begin position="110"/>
        <end position="206"/>
    </location>
</feature>
<feature type="compositionally biased region" description="Basic and acidic residues" evidence="11">
    <location>
        <begin position="1072"/>
        <end position="1089"/>
    </location>
</feature>
<dbReference type="Gene3D" id="3.90.70.10">
    <property type="entry name" value="Cysteine proteinases"/>
    <property type="match status" value="1"/>
</dbReference>
<gene>
    <name evidence="13" type="ORF">NSK_007610</name>
</gene>
<feature type="region of interest" description="Disordered" evidence="11">
    <location>
        <begin position="1324"/>
        <end position="1351"/>
    </location>
</feature>
<dbReference type="GO" id="GO:0005829">
    <property type="term" value="C:cytosol"/>
    <property type="evidence" value="ECO:0007669"/>
    <property type="project" value="TreeGrafter"/>
</dbReference>
<evidence type="ECO:0000256" key="1">
    <source>
        <dbReference type="ARBA" id="ARBA00000707"/>
    </source>
</evidence>
<keyword evidence="9" id="KW-0539">Nucleus</keyword>
<evidence type="ECO:0000256" key="11">
    <source>
        <dbReference type="SAM" id="MobiDB-lite"/>
    </source>
</evidence>
<dbReference type="GO" id="GO:0005634">
    <property type="term" value="C:nucleus"/>
    <property type="evidence" value="ECO:0007669"/>
    <property type="project" value="UniProtKB-SubCell"/>
</dbReference>
<dbReference type="EMBL" id="SDOX01000145">
    <property type="protein sequence ID" value="TFJ80967.1"/>
    <property type="molecule type" value="Genomic_DNA"/>
</dbReference>
<evidence type="ECO:0000256" key="10">
    <source>
        <dbReference type="SAM" id="Coils"/>
    </source>
</evidence>
<feature type="compositionally biased region" description="Gly residues" evidence="11">
    <location>
        <begin position="1674"/>
        <end position="1685"/>
    </location>
</feature>
<feature type="compositionally biased region" description="Acidic residues" evidence="11">
    <location>
        <begin position="1335"/>
        <end position="1348"/>
    </location>
</feature>
<dbReference type="InterPro" id="IPR050164">
    <property type="entry name" value="Peptidase_C19"/>
</dbReference>
<feature type="compositionally biased region" description="Gly residues" evidence="11">
    <location>
        <begin position="137"/>
        <end position="146"/>
    </location>
</feature>
<dbReference type="PROSITE" id="PS00973">
    <property type="entry name" value="USP_2"/>
    <property type="match status" value="1"/>
</dbReference>
<protein>
    <recommendedName>
        <fullName evidence="4">ubiquitinyl hydrolase 1</fullName>
        <ecNumber evidence="4">3.4.19.12</ecNumber>
    </recommendedName>
</protein>
<feature type="compositionally biased region" description="Basic and acidic residues" evidence="11">
    <location>
        <begin position="663"/>
        <end position="675"/>
    </location>
</feature>
<name>A0A4D9CSF5_9STRA</name>
<dbReference type="GO" id="GO:0004843">
    <property type="term" value="F:cysteine-type deubiquitinase activity"/>
    <property type="evidence" value="ECO:0007669"/>
    <property type="project" value="UniProtKB-EC"/>
</dbReference>
<feature type="region of interest" description="Disordered" evidence="11">
    <location>
        <begin position="1616"/>
        <end position="1692"/>
    </location>
</feature>
<evidence type="ECO:0000313" key="13">
    <source>
        <dbReference type="EMBL" id="TFJ80967.1"/>
    </source>
</evidence>
<keyword evidence="14" id="KW-1185">Reference proteome</keyword>
<feature type="domain" description="USP" evidence="12">
    <location>
        <begin position="229"/>
        <end position="565"/>
    </location>
</feature>
<evidence type="ECO:0000256" key="7">
    <source>
        <dbReference type="ARBA" id="ARBA00022801"/>
    </source>
</evidence>
<dbReference type="InterPro" id="IPR018200">
    <property type="entry name" value="USP_CS"/>
</dbReference>
<dbReference type="InterPro" id="IPR001394">
    <property type="entry name" value="Peptidase_C19_UCH"/>
</dbReference>
<feature type="compositionally biased region" description="Pro residues" evidence="11">
    <location>
        <begin position="1442"/>
        <end position="1452"/>
    </location>
</feature>
<evidence type="ECO:0000256" key="5">
    <source>
        <dbReference type="ARBA" id="ARBA00022670"/>
    </source>
</evidence>
<feature type="region of interest" description="Disordered" evidence="11">
    <location>
        <begin position="866"/>
        <end position="904"/>
    </location>
</feature>
<dbReference type="PROSITE" id="PS50235">
    <property type="entry name" value="USP_3"/>
    <property type="match status" value="1"/>
</dbReference>
<dbReference type="GO" id="GO:0006508">
    <property type="term" value="P:proteolysis"/>
    <property type="evidence" value="ECO:0007669"/>
    <property type="project" value="UniProtKB-KW"/>
</dbReference>
<dbReference type="GO" id="GO:0016579">
    <property type="term" value="P:protein deubiquitination"/>
    <property type="evidence" value="ECO:0007669"/>
    <property type="project" value="InterPro"/>
</dbReference>
<evidence type="ECO:0000256" key="6">
    <source>
        <dbReference type="ARBA" id="ARBA00022786"/>
    </source>
</evidence>
<feature type="region of interest" description="Disordered" evidence="11">
    <location>
        <begin position="1072"/>
        <end position="1153"/>
    </location>
</feature>
<feature type="compositionally biased region" description="Basic residues" evidence="11">
    <location>
        <begin position="1476"/>
        <end position="1491"/>
    </location>
</feature>
<comment type="subcellular location">
    <subcellularLocation>
        <location evidence="2">Nucleus</location>
    </subcellularLocation>
</comment>
<feature type="region of interest" description="Disordered" evidence="11">
    <location>
        <begin position="1436"/>
        <end position="1497"/>
    </location>
</feature>
<feature type="compositionally biased region" description="Basic and acidic residues" evidence="11">
    <location>
        <begin position="1324"/>
        <end position="1334"/>
    </location>
</feature>
<feature type="compositionally biased region" description="Basic residues" evidence="11">
    <location>
        <begin position="679"/>
        <end position="690"/>
    </location>
</feature>
<feature type="compositionally biased region" description="Basic and acidic residues" evidence="11">
    <location>
        <begin position="1662"/>
        <end position="1673"/>
    </location>
</feature>
<dbReference type="PROSITE" id="PS00972">
    <property type="entry name" value="USP_1"/>
    <property type="match status" value="1"/>
</dbReference>
<evidence type="ECO:0000256" key="9">
    <source>
        <dbReference type="ARBA" id="ARBA00023242"/>
    </source>
</evidence>
<evidence type="ECO:0000256" key="4">
    <source>
        <dbReference type="ARBA" id="ARBA00012759"/>
    </source>
</evidence>
<feature type="compositionally biased region" description="Basic and acidic residues" evidence="11">
    <location>
        <begin position="730"/>
        <end position="747"/>
    </location>
</feature>
<evidence type="ECO:0000259" key="12">
    <source>
        <dbReference type="PROSITE" id="PS50235"/>
    </source>
</evidence>
<feature type="compositionally biased region" description="Basic residues" evidence="11">
    <location>
        <begin position="1"/>
        <end position="13"/>
    </location>
</feature>
<keyword evidence="10" id="KW-0175">Coiled coil</keyword>
<dbReference type="SUPFAM" id="SSF54001">
    <property type="entry name" value="Cysteine proteinases"/>
    <property type="match status" value="1"/>
</dbReference>
<dbReference type="PANTHER" id="PTHR24006">
    <property type="entry name" value="UBIQUITIN CARBOXYL-TERMINAL HYDROLASE"/>
    <property type="match status" value="1"/>
</dbReference>
<evidence type="ECO:0000256" key="8">
    <source>
        <dbReference type="ARBA" id="ARBA00022807"/>
    </source>
</evidence>
<organism evidence="13 14">
    <name type="scientific">Nannochloropsis salina CCMP1776</name>
    <dbReference type="NCBI Taxonomy" id="1027361"/>
    <lineage>
        <taxon>Eukaryota</taxon>
        <taxon>Sar</taxon>
        <taxon>Stramenopiles</taxon>
        <taxon>Ochrophyta</taxon>
        <taxon>Eustigmatophyceae</taxon>
        <taxon>Eustigmatales</taxon>
        <taxon>Monodopsidaceae</taxon>
        <taxon>Microchloropsis</taxon>
        <taxon>Microchloropsis salina</taxon>
    </lineage>
</organism>
<feature type="compositionally biased region" description="Basic and acidic residues" evidence="11">
    <location>
        <begin position="114"/>
        <end position="126"/>
    </location>
</feature>
<evidence type="ECO:0000256" key="2">
    <source>
        <dbReference type="ARBA" id="ARBA00004123"/>
    </source>
</evidence>
<feature type="compositionally biased region" description="Acidic residues" evidence="11">
    <location>
        <begin position="693"/>
        <end position="714"/>
    </location>
</feature>
<accession>A0A4D9CSF5</accession>
<sequence length="1800" mass="194007">MSSSRSRRSRTVARGRAGADPQTGLEALVRKQFSLRFPYRAGNLENYPRCTSADHGTGGTGNCAANPHCVYGLKGKKEGIWSTSKSLLVQSLGEDPAMLIRGWKPPVRSVYKGGTERGGRAGKTETGRQSGASMGRKGCGGGGGEAGAEKEREERGENGKGGGTRKRARTSVSAEDGSTGGAKSLECDDRAVGAEQAGAEGMGREGREQVLTKAQEAGGPAEAYLKTPVGLRNLGATCYLNVLLQALFFNRRFRQAVYEFRPPSGPRPGEEGGRKERMVLILQELQRLFAHMQLGMAREGDPREFVRLLRLDRGQQQDPQEFRRLFLGKIEECFGALSPSSPPSSPSPDLASMVRSLHRGRLLYLTTCLSCGTASRREGPFDELELSLLPSPSSPATVAAGVARYLAPERLEGENRYLCGRCGEKREAERRVILTALPPLLTVQLLRYVYVGGEKRKVKQVVALDETLDLGLVARGGADGGSGGGGGSSLAGEAGAPGVYDLVGVMFHKGGSASHGHYTAEFREVSSGRWWYLDDTEVREGRHAQVLMRKEGGKKEGGEEVLMRKEGGKKEGGEKLLMRKEGGKKEGGEEVLMRKEGGMKEGDEEVSMRKEGGKMESGEEGRKRRRTEENDGERSSVISLVSDEEGAEERDEEKEEEVQDREEDAKREEEKEKIARSGGVKKRGRPRKKKEREEEEEDDHVEVDGEEDDEEEDGNEKSRAGGSSRKGRSGRGEDEGGKAGEEGGRKRGSADAYCLIYLRRGYPEPTEAVLEGLLPETVREEVREANRRLRQMRDRYRERKERWEGEVRGRKALYEALFEGGGEGGREGEGEGGSLGPVSWVREGEPYYFLPTSWLRSWILGVDRGEGGGEAGREGEEEKGREAGVPPPAASRLGPAVPEGREDGPLLFSDPPALQPYCCPHSRPDGLWKLSPAAVPQLKVVRGPVYDKLLASLRTPPTYHFEGRGEGGAEEGGFGCGECVARFAEEQEERVQTARLLDEAMRTLGGGEGGKEGKEGEDGYLMSKRWEALFKKEWERAVKLLGGGAAKGGGGLGRGGGGVSAEEALRPLMALTEREGMGEETEEGGREGGEGGGQGVKEGKGEGQEIEEGKEEERESKGAGGQEGGKETNGEEEERQEEGEREGGIGALARQGLDPTINSRLRCPHGNLLPHARKSARLLPRAAWSLFTTLFPGAISFSEGTPPCPRCQESKQSLAEVNMMKKVARDAEVKCKELRELARRKTAYPPVLRRLVEGACPLGGRGREGEGKFMIVGRGWLRAWREYVRDYKEKPKPLVPDKERGVRCVHGLLKLPFFLTDLLKTGEMTKDEGGREGGEGGEEEREGEEGEADLVTPAEWERLLESYAPEERQKAQEATVILRRQVCEVEREGGREGGWVVGATFSPLVCSVCQAEREAARERARITYRNQPLKVVVLKNGEEPPDAPSSLPPSLPPSGSTSTGNGVAVGRGEGAVPRTALRRTRGSRGRGRKKETKVLEGVSSTDDVQTLKLRVWEVLSAGEDGVSISLIWKGRELSEGRMTLGEAGVRKDGVVYARVEAAEEGLSVWETADLEGGGGGGGGGWEDPAAFGVVVEDGEGARGEESKGRKSYRPEQGFHGTFLASLSPSHPPVRNQLPSAASSSPPSSPSPLPPFSPAPTPGVTLGHERGLGDRNEGLRGGGGPEGNGNGAKANEGMALRPVKGGVEDEEVSAGGVEEQAVSIGKRVAVAMEMDRKEGGTEEINGTSHGMLPDGVEEEEEVQVEERGGGGSGSEDEEDSMGTPVLRLNGDASARAEKGLTVEGV</sequence>
<feature type="compositionally biased region" description="Basic and acidic residues" evidence="11">
    <location>
        <begin position="549"/>
        <end position="634"/>
    </location>
</feature>
<reference evidence="13 14" key="1">
    <citation type="submission" date="2019-01" db="EMBL/GenBank/DDBJ databases">
        <title>Nuclear Genome Assembly of the Microalgal Biofuel strain Nannochloropsis salina CCMP1776.</title>
        <authorList>
            <person name="Hovde B."/>
        </authorList>
    </citation>
    <scope>NUCLEOTIDE SEQUENCE [LARGE SCALE GENOMIC DNA]</scope>
    <source>
        <strain evidence="13 14">CCMP1776</strain>
    </source>
</reference>
<dbReference type="Proteomes" id="UP000355283">
    <property type="component" value="Unassembled WGS sequence"/>
</dbReference>